<dbReference type="GO" id="GO:0030148">
    <property type="term" value="P:sphingolipid biosynthetic process"/>
    <property type="evidence" value="ECO:0007669"/>
    <property type="project" value="TreeGrafter"/>
</dbReference>
<dbReference type="GO" id="GO:0034625">
    <property type="term" value="P:fatty acid elongation, monounsaturated fatty acid"/>
    <property type="evidence" value="ECO:0007669"/>
    <property type="project" value="TreeGrafter"/>
</dbReference>
<keyword evidence="12" id="KW-1185">Reference proteome</keyword>
<evidence type="ECO:0000313" key="13">
    <source>
        <dbReference type="WBParaSite" id="jg16370"/>
    </source>
</evidence>
<comment type="subcellular location">
    <subcellularLocation>
        <location evidence="1">Membrane</location>
        <topology evidence="1">Multi-pass membrane protein</topology>
    </subcellularLocation>
</comment>
<keyword evidence="10 11" id="KW-0275">Fatty acid biosynthesis</keyword>
<dbReference type="Proteomes" id="UP000887574">
    <property type="component" value="Unplaced"/>
</dbReference>
<evidence type="ECO:0000313" key="12">
    <source>
        <dbReference type="Proteomes" id="UP000887574"/>
    </source>
</evidence>
<comment type="pathway">
    <text evidence="2">Lipid metabolism; fatty acid biosynthesis.</text>
</comment>
<evidence type="ECO:0000256" key="11">
    <source>
        <dbReference type="RuleBase" id="RU361115"/>
    </source>
</evidence>
<evidence type="ECO:0000256" key="1">
    <source>
        <dbReference type="ARBA" id="ARBA00004141"/>
    </source>
</evidence>
<evidence type="ECO:0000256" key="3">
    <source>
        <dbReference type="ARBA" id="ARBA00022516"/>
    </source>
</evidence>
<reference evidence="13" key="1">
    <citation type="submission" date="2022-11" db="UniProtKB">
        <authorList>
            <consortium name="WormBaseParasite"/>
        </authorList>
    </citation>
    <scope>IDENTIFICATION</scope>
</reference>
<dbReference type="Pfam" id="PF01151">
    <property type="entry name" value="ELO"/>
    <property type="match status" value="1"/>
</dbReference>
<dbReference type="GO" id="GO:0009922">
    <property type="term" value="F:fatty acid elongase activity"/>
    <property type="evidence" value="ECO:0007669"/>
    <property type="project" value="UniProtKB-EC"/>
</dbReference>
<dbReference type="WBParaSite" id="jg16370">
    <property type="protein sequence ID" value="jg16370"/>
    <property type="gene ID" value="jg16370"/>
</dbReference>
<feature type="transmembrane region" description="Helical" evidence="11">
    <location>
        <begin position="188"/>
        <end position="212"/>
    </location>
</feature>
<evidence type="ECO:0000256" key="9">
    <source>
        <dbReference type="ARBA" id="ARBA00023136"/>
    </source>
</evidence>
<feature type="transmembrane region" description="Helical" evidence="11">
    <location>
        <begin position="111"/>
        <end position="132"/>
    </location>
</feature>
<feature type="transmembrane region" description="Helical" evidence="11">
    <location>
        <begin position="12"/>
        <end position="31"/>
    </location>
</feature>
<dbReference type="PANTHER" id="PTHR11157:SF5">
    <property type="entry name" value="ELONGATION OF VERY LONG CHAIN FATTY ACIDS PROTEIN"/>
    <property type="match status" value="1"/>
</dbReference>
<dbReference type="PROSITE" id="PS01188">
    <property type="entry name" value="ELO"/>
    <property type="match status" value="1"/>
</dbReference>
<dbReference type="GO" id="GO:0042761">
    <property type="term" value="P:very long-chain fatty acid biosynthetic process"/>
    <property type="evidence" value="ECO:0007669"/>
    <property type="project" value="TreeGrafter"/>
</dbReference>
<evidence type="ECO:0000256" key="8">
    <source>
        <dbReference type="ARBA" id="ARBA00023098"/>
    </source>
</evidence>
<dbReference type="AlphaFoldDB" id="A0A915D7S2"/>
<organism evidence="12 13">
    <name type="scientific">Ditylenchus dipsaci</name>
    <dbReference type="NCBI Taxonomy" id="166011"/>
    <lineage>
        <taxon>Eukaryota</taxon>
        <taxon>Metazoa</taxon>
        <taxon>Ecdysozoa</taxon>
        <taxon>Nematoda</taxon>
        <taxon>Chromadorea</taxon>
        <taxon>Rhabditida</taxon>
        <taxon>Tylenchina</taxon>
        <taxon>Tylenchomorpha</taxon>
        <taxon>Sphaerularioidea</taxon>
        <taxon>Anguinidae</taxon>
        <taxon>Anguininae</taxon>
        <taxon>Ditylenchus</taxon>
    </lineage>
</organism>
<evidence type="ECO:0000256" key="6">
    <source>
        <dbReference type="ARBA" id="ARBA00022832"/>
    </source>
</evidence>
<proteinExistence type="inferred from homology"/>
<dbReference type="InterPro" id="IPR030457">
    <property type="entry name" value="ELO_CS"/>
</dbReference>
<sequence>MRDRKPYELKAPLVFWNSCLAVFSAVGFWRFSEEFFYVVKRRSFQDSICLTFDPAQPVAFWATCFALSKAAELVDTVFLVLRKRPLIFLHWYHHAVVLVYSWQAAQKLTAAGRYFMTMNYFVHSIMYTYYALSSMGIRVPRSVSMVVTTLQTTQMLIGVGISVFIASLKISALQSGAPLICQQSNENLLFSFAIYFTFAILFVRFFIFAYIYKKPAKAVDARNGKTSSNGYVPVSNGVDNKKQK</sequence>
<accession>A0A915D7S2</accession>
<evidence type="ECO:0000256" key="2">
    <source>
        <dbReference type="ARBA" id="ARBA00005194"/>
    </source>
</evidence>
<keyword evidence="8 11" id="KW-0443">Lipid metabolism</keyword>
<dbReference type="InterPro" id="IPR002076">
    <property type="entry name" value="ELO_fam"/>
</dbReference>
<dbReference type="GO" id="GO:0005789">
    <property type="term" value="C:endoplasmic reticulum membrane"/>
    <property type="evidence" value="ECO:0007669"/>
    <property type="project" value="TreeGrafter"/>
</dbReference>
<feature type="transmembrane region" description="Helical" evidence="11">
    <location>
        <begin position="88"/>
        <end position="105"/>
    </location>
</feature>
<comment type="similarity">
    <text evidence="11">Belongs to the ELO family.</text>
</comment>
<evidence type="ECO:0000256" key="7">
    <source>
        <dbReference type="ARBA" id="ARBA00022989"/>
    </source>
</evidence>
<evidence type="ECO:0000256" key="4">
    <source>
        <dbReference type="ARBA" id="ARBA00022679"/>
    </source>
</evidence>
<keyword evidence="6 11" id="KW-0276">Fatty acid metabolism</keyword>
<keyword evidence="4 11" id="KW-0808">Transferase</keyword>
<feature type="transmembrane region" description="Helical" evidence="11">
    <location>
        <begin position="60"/>
        <end position="81"/>
    </location>
</feature>
<evidence type="ECO:0000256" key="5">
    <source>
        <dbReference type="ARBA" id="ARBA00022692"/>
    </source>
</evidence>
<evidence type="ECO:0000256" key="10">
    <source>
        <dbReference type="ARBA" id="ARBA00023160"/>
    </source>
</evidence>
<keyword evidence="7 11" id="KW-1133">Transmembrane helix</keyword>
<comment type="catalytic activity">
    <reaction evidence="11">
        <text>a very-long-chain acyl-CoA + malonyl-CoA + H(+) = a very-long-chain 3-oxoacyl-CoA + CO2 + CoA</text>
        <dbReference type="Rhea" id="RHEA:32727"/>
        <dbReference type="ChEBI" id="CHEBI:15378"/>
        <dbReference type="ChEBI" id="CHEBI:16526"/>
        <dbReference type="ChEBI" id="CHEBI:57287"/>
        <dbReference type="ChEBI" id="CHEBI:57384"/>
        <dbReference type="ChEBI" id="CHEBI:90725"/>
        <dbReference type="ChEBI" id="CHEBI:90736"/>
        <dbReference type="EC" id="2.3.1.199"/>
    </reaction>
</comment>
<name>A0A915D7S2_9BILA</name>
<dbReference type="GO" id="GO:0034626">
    <property type="term" value="P:fatty acid elongation, polyunsaturated fatty acid"/>
    <property type="evidence" value="ECO:0007669"/>
    <property type="project" value="TreeGrafter"/>
</dbReference>
<keyword evidence="9 11" id="KW-0472">Membrane</keyword>
<dbReference type="EC" id="2.3.1.199" evidence="11"/>
<keyword evidence="5 11" id="KW-0812">Transmembrane</keyword>
<dbReference type="PANTHER" id="PTHR11157">
    <property type="entry name" value="FATTY ACID ACYL TRANSFERASE-RELATED"/>
    <property type="match status" value="1"/>
</dbReference>
<dbReference type="GO" id="GO:0019367">
    <property type="term" value="P:fatty acid elongation, saturated fatty acid"/>
    <property type="evidence" value="ECO:0007669"/>
    <property type="project" value="TreeGrafter"/>
</dbReference>
<protein>
    <recommendedName>
        <fullName evidence="11">Elongation of very long chain fatty acids protein</fullName>
        <ecNumber evidence="11">2.3.1.199</ecNumber>
    </recommendedName>
    <alternativeName>
        <fullName evidence="11">Very-long-chain 3-oxoacyl-CoA synthase</fullName>
    </alternativeName>
</protein>
<keyword evidence="3 11" id="KW-0444">Lipid biosynthesis</keyword>